<dbReference type="Proteomes" id="UP001054945">
    <property type="component" value="Unassembled WGS sequence"/>
</dbReference>
<dbReference type="EMBL" id="BPLR01007354">
    <property type="protein sequence ID" value="GIY16249.1"/>
    <property type="molecule type" value="Genomic_DNA"/>
</dbReference>
<gene>
    <name evidence="1" type="ORF">CEXT_619821</name>
</gene>
<name>A0AAV4R3V8_CAEEX</name>
<evidence type="ECO:0000313" key="1">
    <source>
        <dbReference type="EMBL" id="GIY16249.1"/>
    </source>
</evidence>
<comment type="caution">
    <text evidence="1">The sequence shown here is derived from an EMBL/GenBank/DDBJ whole genome shotgun (WGS) entry which is preliminary data.</text>
</comment>
<protein>
    <submittedName>
        <fullName evidence="1">Uncharacterized protein</fullName>
    </submittedName>
</protein>
<organism evidence="1 2">
    <name type="scientific">Caerostris extrusa</name>
    <name type="common">Bark spider</name>
    <name type="synonym">Caerostris bankana</name>
    <dbReference type="NCBI Taxonomy" id="172846"/>
    <lineage>
        <taxon>Eukaryota</taxon>
        <taxon>Metazoa</taxon>
        <taxon>Ecdysozoa</taxon>
        <taxon>Arthropoda</taxon>
        <taxon>Chelicerata</taxon>
        <taxon>Arachnida</taxon>
        <taxon>Araneae</taxon>
        <taxon>Araneomorphae</taxon>
        <taxon>Entelegynae</taxon>
        <taxon>Araneoidea</taxon>
        <taxon>Araneidae</taxon>
        <taxon>Caerostris</taxon>
    </lineage>
</organism>
<keyword evidence="2" id="KW-1185">Reference proteome</keyword>
<reference evidence="1 2" key="1">
    <citation type="submission" date="2021-06" db="EMBL/GenBank/DDBJ databases">
        <title>Caerostris extrusa draft genome.</title>
        <authorList>
            <person name="Kono N."/>
            <person name="Arakawa K."/>
        </authorList>
    </citation>
    <scope>NUCLEOTIDE SEQUENCE [LARGE SCALE GENOMIC DNA]</scope>
</reference>
<accession>A0AAV4R3V8</accession>
<evidence type="ECO:0000313" key="2">
    <source>
        <dbReference type="Proteomes" id="UP001054945"/>
    </source>
</evidence>
<proteinExistence type="predicted"/>
<dbReference type="AlphaFoldDB" id="A0AAV4R3V8"/>
<sequence length="102" mass="11263">MSLCVGMRAMKILSASGRGSKKNASVSRILPDRILPRPKTARTAVARRSSATALPERWTAKMALEDQQTCQCRERPAEDSWVSNLTQGNITVFSSNALYFFA</sequence>